<keyword evidence="3 9" id="KW-0813">Transport</keyword>
<feature type="signal peptide" evidence="11">
    <location>
        <begin position="1"/>
        <end position="23"/>
    </location>
</feature>
<dbReference type="Pfam" id="PF00593">
    <property type="entry name" value="TonB_dep_Rec_b-barrel"/>
    <property type="match status" value="1"/>
</dbReference>
<evidence type="ECO:0000256" key="11">
    <source>
        <dbReference type="SAM" id="SignalP"/>
    </source>
</evidence>
<evidence type="ECO:0000256" key="7">
    <source>
        <dbReference type="ARBA" id="ARBA00023136"/>
    </source>
</evidence>
<dbReference type="Pfam" id="PF07715">
    <property type="entry name" value="Plug"/>
    <property type="match status" value="1"/>
</dbReference>
<evidence type="ECO:0000259" key="12">
    <source>
        <dbReference type="Pfam" id="PF00593"/>
    </source>
</evidence>
<evidence type="ECO:0000256" key="2">
    <source>
        <dbReference type="ARBA" id="ARBA00009810"/>
    </source>
</evidence>
<keyword evidence="5 9" id="KW-0812">Transmembrane</keyword>
<dbReference type="PROSITE" id="PS52016">
    <property type="entry name" value="TONB_DEPENDENT_REC_3"/>
    <property type="match status" value="1"/>
</dbReference>
<dbReference type="InterPro" id="IPR012910">
    <property type="entry name" value="Plug_dom"/>
</dbReference>
<keyword evidence="14" id="KW-0675">Receptor</keyword>
<protein>
    <submittedName>
        <fullName evidence="14">TonB-dependent receptor domain-containing protein</fullName>
    </submittedName>
</protein>
<evidence type="ECO:0000256" key="5">
    <source>
        <dbReference type="ARBA" id="ARBA00022692"/>
    </source>
</evidence>
<dbReference type="SUPFAM" id="SSF56935">
    <property type="entry name" value="Porins"/>
    <property type="match status" value="1"/>
</dbReference>
<evidence type="ECO:0000256" key="9">
    <source>
        <dbReference type="PROSITE-ProRule" id="PRU01360"/>
    </source>
</evidence>
<dbReference type="InterPro" id="IPR036942">
    <property type="entry name" value="Beta-barrel_TonB_sf"/>
</dbReference>
<evidence type="ECO:0000256" key="6">
    <source>
        <dbReference type="ARBA" id="ARBA00023077"/>
    </source>
</evidence>
<evidence type="ECO:0000259" key="13">
    <source>
        <dbReference type="Pfam" id="PF07715"/>
    </source>
</evidence>
<evidence type="ECO:0000313" key="15">
    <source>
        <dbReference type="Proteomes" id="UP001440612"/>
    </source>
</evidence>
<keyword evidence="8 9" id="KW-0998">Cell outer membrane</keyword>
<evidence type="ECO:0000256" key="10">
    <source>
        <dbReference type="RuleBase" id="RU003357"/>
    </source>
</evidence>
<evidence type="ECO:0000256" key="1">
    <source>
        <dbReference type="ARBA" id="ARBA00004571"/>
    </source>
</evidence>
<dbReference type="InterPro" id="IPR039426">
    <property type="entry name" value="TonB-dep_rcpt-like"/>
</dbReference>
<dbReference type="Proteomes" id="UP001440612">
    <property type="component" value="Chromosome"/>
</dbReference>
<evidence type="ECO:0000256" key="4">
    <source>
        <dbReference type="ARBA" id="ARBA00022452"/>
    </source>
</evidence>
<dbReference type="Gene3D" id="2.40.170.20">
    <property type="entry name" value="TonB-dependent receptor, beta-barrel domain"/>
    <property type="match status" value="1"/>
</dbReference>
<keyword evidence="7 9" id="KW-0472">Membrane</keyword>
<evidence type="ECO:0000256" key="8">
    <source>
        <dbReference type="ARBA" id="ARBA00023237"/>
    </source>
</evidence>
<accession>A0ABZ2V8I3</accession>
<dbReference type="PANTHER" id="PTHR30069">
    <property type="entry name" value="TONB-DEPENDENT OUTER MEMBRANE RECEPTOR"/>
    <property type="match status" value="1"/>
</dbReference>
<dbReference type="Gene3D" id="2.170.130.10">
    <property type="entry name" value="TonB-dependent receptor, plug domain"/>
    <property type="match status" value="1"/>
</dbReference>
<dbReference type="RefSeq" id="WP_341367737.1">
    <property type="nucleotide sequence ID" value="NZ_CP150951.2"/>
</dbReference>
<comment type="similarity">
    <text evidence="2 9 10">Belongs to the TonB-dependent receptor family.</text>
</comment>
<keyword evidence="15" id="KW-1185">Reference proteome</keyword>
<dbReference type="InterPro" id="IPR000531">
    <property type="entry name" value="Beta-barrel_TonB"/>
</dbReference>
<evidence type="ECO:0000256" key="3">
    <source>
        <dbReference type="ARBA" id="ARBA00022448"/>
    </source>
</evidence>
<keyword evidence="11" id="KW-0732">Signal</keyword>
<dbReference type="PANTHER" id="PTHR30069:SF41">
    <property type="entry name" value="HEME_HEMOPEXIN UTILIZATION PROTEIN C"/>
    <property type="match status" value="1"/>
</dbReference>
<gene>
    <name evidence="14" type="ORF">AABB29_02960</name>
</gene>
<comment type="subcellular location">
    <subcellularLocation>
        <location evidence="1 9">Cell outer membrane</location>
        <topology evidence="1 9">Multi-pass membrane protein</topology>
    </subcellularLocation>
</comment>
<name>A0ABZ2V8I3_9RHOB</name>
<evidence type="ECO:0000313" key="14">
    <source>
        <dbReference type="EMBL" id="WZC49627.1"/>
    </source>
</evidence>
<proteinExistence type="inferred from homology"/>
<reference evidence="15" key="1">
    <citation type="submission" date="2024-04" db="EMBL/GenBank/DDBJ databases">
        <title>Phylogenomic analyses of a clade within the roseobacter group suggest taxonomic reassignments of species of the genera Aestuariivita, Citreicella, Loktanella, Nautella, Pelagibaca, Ruegeria, Thalassobius, Thiobacimonas and Tropicibacter, and the proposal o.</title>
        <authorList>
            <person name="Jeon C.O."/>
        </authorList>
    </citation>
    <scope>NUCLEOTIDE SEQUENCE [LARGE SCALE GENOMIC DNA]</scope>
    <source>
        <strain evidence="15">BS5-3</strain>
    </source>
</reference>
<keyword evidence="6 10" id="KW-0798">TonB box</keyword>
<feature type="domain" description="TonB-dependent receptor plug" evidence="13">
    <location>
        <begin position="41"/>
        <end position="138"/>
    </location>
</feature>
<organism evidence="14 15">
    <name type="scientific">Yoonia phaeophyticola</name>
    <dbReference type="NCBI Taxonomy" id="3137369"/>
    <lineage>
        <taxon>Bacteria</taxon>
        <taxon>Pseudomonadati</taxon>
        <taxon>Pseudomonadota</taxon>
        <taxon>Alphaproteobacteria</taxon>
        <taxon>Rhodobacterales</taxon>
        <taxon>Paracoccaceae</taxon>
        <taxon>Yoonia</taxon>
    </lineage>
</organism>
<feature type="chain" id="PRO_5045938764" evidence="11">
    <location>
        <begin position="24"/>
        <end position="643"/>
    </location>
</feature>
<dbReference type="EMBL" id="CP150951">
    <property type="protein sequence ID" value="WZC49627.1"/>
    <property type="molecule type" value="Genomic_DNA"/>
</dbReference>
<feature type="domain" description="TonB-dependent receptor-like beta-barrel" evidence="12">
    <location>
        <begin position="233"/>
        <end position="604"/>
    </location>
</feature>
<keyword evidence="4 9" id="KW-1134">Transmembrane beta strand</keyword>
<sequence>MKTNAFVASVVATFTAGMAHAQATEPFVLGTIYLGSDATTTIGIDNEDLTRTDPTDLQDVFSTEAAISVGSSLPVSQKIYVQGVEENNLNVTIDGARQNNRIFHHSATTYIDPTLLKAVRVDPGVAPADAGPAALAGAIAFETKDVDDLLEPGRTFGGRFSTGFESNGETASANLALYGRNGNFEYLVFGNVADGDVQEDGNGDTILGSSTSLESGLAKVAYNGTDGSRIELSYERVEDAAQRPFQADFAGTIGATSTRLYGLTRQNLVLSYTGGNTTNLWAPFLQLAYNTTELETGESAFGTFGGTSESVTGKAQNEFTIDSGTIVVGADFYSDSVNIEEVGGGGFFAEELAQNIGLFAQGRFDLADRARVSTGARIDAQRFEGLDGTSYENVGASSNVAADVDVTDTITLSAGVSHGWGGIALAESFIMDTGWVYPDEIEVARSENIYIGAATHLGALELDAKVFRTVIENARTPQGTPETTSDLESVGFEMGAQYKWAQGFVKFGYANINSEINGVQADSYSGRYLTTPVGEQIVLEVGHTFDAIGVTVGGDAQIALERTDLYNFGSDASPLPQYEVVNAFAEYKPRQLTGLTVRGEVANLFDAQYADHATYGQEFVDSDDLIPLYEPGRSFGVRVTYEF</sequence>
<dbReference type="InterPro" id="IPR037066">
    <property type="entry name" value="Plug_dom_sf"/>
</dbReference>